<name>A0A9N9U779_9HYPO</name>
<keyword evidence="3" id="KW-1185">Reference proteome</keyword>
<gene>
    <name evidence="2" type="ORF">CBYS24578_00009509</name>
</gene>
<organism evidence="2 3">
    <name type="scientific">Clonostachys byssicola</name>
    <dbReference type="NCBI Taxonomy" id="160290"/>
    <lineage>
        <taxon>Eukaryota</taxon>
        <taxon>Fungi</taxon>
        <taxon>Dikarya</taxon>
        <taxon>Ascomycota</taxon>
        <taxon>Pezizomycotina</taxon>
        <taxon>Sordariomycetes</taxon>
        <taxon>Hypocreomycetidae</taxon>
        <taxon>Hypocreales</taxon>
        <taxon>Bionectriaceae</taxon>
        <taxon>Clonostachys</taxon>
    </lineage>
</organism>
<dbReference type="EMBL" id="CABFNO020001328">
    <property type="protein sequence ID" value="CAG9981942.1"/>
    <property type="molecule type" value="Genomic_DNA"/>
</dbReference>
<feature type="region of interest" description="Disordered" evidence="1">
    <location>
        <begin position="1"/>
        <end position="45"/>
    </location>
</feature>
<feature type="compositionally biased region" description="Polar residues" evidence="1">
    <location>
        <begin position="1"/>
        <end position="12"/>
    </location>
</feature>
<evidence type="ECO:0000313" key="3">
    <source>
        <dbReference type="Proteomes" id="UP000754883"/>
    </source>
</evidence>
<comment type="caution">
    <text evidence="2">The sequence shown here is derived from an EMBL/GenBank/DDBJ whole genome shotgun (WGS) entry which is preliminary data.</text>
</comment>
<feature type="compositionally biased region" description="Basic and acidic residues" evidence="1">
    <location>
        <begin position="32"/>
        <end position="45"/>
    </location>
</feature>
<reference evidence="3" key="1">
    <citation type="submission" date="2019-06" db="EMBL/GenBank/DDBJ databases">
        <authorList>
            <person name="Broberg M."/>
        </authorList>
    </citation>
    <scope>NUCLEOTIDE SEQUENCE [LARGE SCALE GENOMIC DNA]</scope>
</reference>
<proteinExistence type="predicted"/>
<reference evidence="2 3" key="2">
    <citation type="submission" date="2021-10" db="EMBL/GenBank/DDBJ databases">
        <authorList>
            <person name="Piombo E."/>
        </authorList>
    </citation>
    <scope>NUCLEOTIDE SEQUENCE [LARGE SCALE GENOMIC DNA]</scope>
</reference>
<dbReference type="Proteomes" id="UP000754883">
    <property type="component" value="Unassembled WGS sequence"/>
</dbReference>
<protein>
    <submittedName>
        <fullName evidence="2">Uncharacterized protein</fullName>
    </submittedName>
</protein>
<accession>A0A9N9U779</accession>
<evidence type="ECO:0000256" key="1">
    <source>
        <dbReference type="SAM" id="MobiDB-lite"/>
    </source>
</evidence>
<dbReference type="AlphaFoldDB" id="A0A9N9U779"/>
<sequence length="106" mass="12278">MLQRSIGIQGSQRQDDDNGDNQPLVDIDDQADERINDKDDNAPEHYLVEGEPEYLSLEYRDFGCLSTRRIVDESVKRKLPSWYKEASFEPVIAKPKVNIRDPKDQI</sequence>
<evidence type="ECO:0000313" key="2">
    <source>
        <dbReference type="EMBL" id="CAG9981942.1"/>
    </source>
</evidence>